<dbReference type="Gene3D" id="1.10.1510.10">
    <property type="entry name" value="Uncharacterised protein YqeY/AIM41 PF09424, N-terminal domain"/>
    <property type="match status" value="1"/>
</dbReference>
<dbReference type="PANTHER" id="PTHR28055:SF1">
    <property type="entry name" value="ALTERED INHERITANCE OF MITOCHONDRIA PROTEIN 41, MITOCHONDRIAL"/>
    <property type="match status" value="1"/>
</dbReference>
<name>A0A0F8VVL4_9ZZZZ</name>
<dbReference type="InterPro" id="IPR003789">
    <property type="entry name" value="Asn/Gln_tRNA_amidoTrase-B-like"/>
</dbReference>
<sequence>QRGRYPFPVTITERIQADSVAAAKARDKQRLGALRLVLDALNKESKAARGELDEAGELAVLKRERKRRAEAAEAYRSGGRPELAEAEEAEAALIDEYLPEQLSDEELEGLVTTAVEESGAESAKEMGNVMAALMPKVGGRADGKRVSELVRQRLEA</sequence>
<dbReference type="InterPro" id="IPR019004">
    <property type="entry name" value="YqeY/Aim41"/>
</dbReference>
<dbReference type="SUPFAM" id="SSF89095">
    <property type="entry name" value="GatB/YqeY motif"/>
    <property type="match status" value="1"/>
</dbReference>
<gene>
    <name evidence="1" type="ORF">LCGC14_3145970</name>
</gene>
<dbReference type="InterPro" id="IPR042184">
    <property type="entry name" value="YqeY/Aim41_N"/>
</dbReference>
<dbReference type="PANTHER" id="PTHR28055">
    <property type="entry name" value="ALTERED INHERITANCE OF MITOCHONDRIA PROTEIN 41, MITOCHONDRIAL"/>
    <property type="match status" value="1"/>
</dbReference>
<evidence type="ECO:0008006" key="2">
    <source>
        <dbReference type="Google" id="ProtNLM"/>
    </source>
</evidence>
<reference evidence="1" key="1">
    <citation type="journal article" date="2015" name="Nature">
        <title>Complex archaea that bridge the gap between prokaryotes and eukaryotes.</title>
        <authorList>
            <person name="Spang A."/>
            <person name="Saw J.H."/>
            <person name="Jorgensen S.L."/>
            <person name="Zaremba-Niedzwiedzka K."/>
            <person name="Martijn J."/>
            <person name="Lind A.E."/>
            <person name="van Eijk R."/>
            <person name="Schleper C."/>
            <person name="Guy L."/>
            <person name="Ettema T.J."/>
        </authorList>
    </citation>
    <scope>NUCLEOTIDE SEQUENCE</scope>
</reference>
<dbReference type="GO" id="GO:0016884">
    <property type="term" value="F:carbon-nitrogen ligase activity, with glutamine as amido-N-donor"/>
    <property type="evidence" value="ECO:0007669"/>
    <property type="project" value="InterPro"/>
</dbReference>
<dbReference type="AlphaFoldDB" id="A0A0F8VVL4"/>
<protein>
    <recommendedName>
        <fullName evidence="2">GatB/YqeY domain-containing protein</fullName>
    </recommendedName>
</protein>
<dbReference type="Gene3D" id="1.10.10.410">
    <property type="match status" value="1"/>
</dbReference>
<comment type="caution">
    <text evidence="1">The sequence shown here is derived from an EMBL/GenBank/DDBJ whole genome shotgun (WGS) entry which is preliminary data.</text>
</comment>
<dbReference type="InterPro" id="IPR023168">
    <property type="entry name" value="GatB_Yqey_C_2"/>
</dbReference>
<accession>A0A0F8VVL4</accession>
<feature type="non-terminal residue" evidence="1">
    <location>
        <position position="1"/>
    </location>
</feature>
<organism evidence="1">
    <name type="scientific">marine sediment metagenome</name>
    <dbReference type="NCBI Taxonomy" id="412755"/>
    <lineage>
        <taxon>unclassified sequences</taxon>
        <taxon>metagenomes</taxon>
        <taxon>ecological metagenomes</taxon>
    </lineage>
</organism>
<proteinExistence type="predicted"/>
<dbReference type="Pfam" id="PF09424">
    <property type="entry name" value="YqeY"/>
    <property type="match status" value="1"/>
</dbReference>
<dbReference type="EMBL" id="LAZR01069107">
    <property type="protein sequence ID" value="KKK48352.1"/>
    <property type="molecule type" value="Genomic_DNA"/>
</dbReference>
<evidence type="ECO:0000313" key="1">
    <source>
        <dbReference type="EMBL" id="KKK48352.1"/>
    </source>
</evidence>